<evidence type="ECO:0000259" key="1">
    <source>
        <dbReference type="SMART" id="SM00382"/>
    </source>
</evidence>
<dbReference type="GO" id="GO:0005524">
    <property type="term" value="F:ATP binding"/>
    <property type="evidence" value="ECO:0007669"/>
    <property type="project" value="InterPro"/>
</dbReference>
<dbReference type="InterPro" id="IPR036388">
    <property type="entry name" value="WH-like_DNA-bd_sf"/>
</dbReference>
<sequence>MNTAEKFEKDIEFFDRESEKQEIMSILRAKPQLINFIYGPINSGKTSLIMNLIDDLPKDYVVFYINLRETVIASYHDFLEVIFEVKYEGILTKIKRFLGIQGDTFNDVISDIGKTQGIPIPKGIFSMIFKEEKPKNAFKYILKIIYGVRKKGKIPVFIIDELQKIGDVKVDSYLIYDVFNFFIRLTKELHLCHVFALSSDSLFIEKVYNEAILKDRCRYLLIDNFDEETTKKFLKRSNFSDDEQENTRKNIGGKPAHLIRIIDAKNRGKEVMDEIKMMLESRKKEINDTLRKLKRFGSEITYNEVPYKVDYNDALSTLKMFGERDEISADEIDEVIKIYLVKNNVLFADCKNEMIKLQSKLDSITVREILKEI</sequence>
<dbReference type="EMBL" id="CCXY01000048">
    <property type="protein sequence ID" value="CEG11379.1"/>
    <property type="molecule type" value="Genomic_DNA"/>
</dbReference>
<gene>
    <name evidence="2" type="ORF">MSIBF_A1410015</name>
</gene>
<evidence type="ECO:0000313" key="2">
    <source>
        <dbReference type="EMBL" id="CEG11379.1"/>
    </source>
</evidence>
<name>A0A098E797_9ZZZZ</name>
<reference evidence="2" key="1">
    <citation type="submission" date="2014-09" db="EMBL/GenBank/DDBJ databases">
        <authorList>
            <person name="Probst J Alexander"/>
        </authorList>
    </citation>
    <scope>NUCLEOTIDE SEQUENCE</scope>
</reference>
<dbReference type="Gene3D" id="3.40.50.300">
    <property type="entry name" value="P-loop containing nucleotide triphosphate hydrolases"/>
    <property type="match status" value="1"/>
</dbReference>
<dbReference type="Gene3D" id="1.10.10.10">
    <property type="entry name" value="Winged helix-like DNA-binding domain superfamily/Winged helix DNA-binding domain"/>
    <property type="match status" value="1"/>
</dbReference>
<dbReference type="Pfam" id="PF01637">
    <property type="entry name" value="ATPase_2"/>
    <property type="match status" value="1"/>
</dbReference>
<dbReference type="PANTHER" id="PTHR34301:SF8">
    <property type="entry name" value="ATPASE DOMAIN-CONTAINING PROTEIN"/>
    <property type="match status" value="1"/>
</dbReference>
<organism evidence="2">
    <name type="scientific">groundwater metagenome</name>
    <dbReference type="NCBI Taxonomy" id="717931"/>
    <lineage>
        <taxon>unclassified sequences</taxon>
        <taxon>metagenomes</taxon>
        <taxon>ecological metagenomes</taxon>
    </lineage>
</organism>
<dbReference type="InterPro" id="IPR049081">
    <property type="entry name" value="MJ1010-like_2nd"/>
</dbReference>
<dbReference type="InterPro" id="IPR027417">
    <property type="entry name" value="P-loop_NTPase"/>
</dbReference>
<dbReference type="Pfam" id="PF21690">
    <property type="entry name" value="MJ1010-like_2nd"/>
    <property type="match status" value="1"/>
</dbReference>
<accession>A0A098E797</accession>
<dbReference type="InterPro" id="IPR003593">
    <property type="entry name" value="AAA+_ATPase"/>
</dbReference>
<dbReference type="PANTHER" id="PTHR34301">
    <property type="entry name" value="DNA-BINDING PROTEIN-RELATED"/>
    <property type="match status" value="1"/>
</dbReference>
<feature type="domain" description="AAA+ ATPase" evidence="1">
    <location>
        <begin position="31"/>
        <end position="293"/>
    </location>
</feature>
<protein>
    <recommendedName>
        <fullName evidence="1">AAA+ ATPase domain-containing protein</fullName>
    </recommendedName>
</protein>
<dbReference type="SMART" id="SM00382">
    <property type="entry name" value="AAA"/>
    <property type="match status" value="1"/>
</dbReference>
<dbReference type="AlphaFoldDB" id="A0A098E797"/>
<proteinExistence type="predicted"/>
<dbReference type="InterPro" id="IPR011579">
    <property type="entry name" value="ATPase_dom"/>
</dbReference>
<dbReference type="SUPFAM" id="SSF52540">
    <property type="entry name" value="P-loop containing nucleoside triphosphate hydrolases"/>
    <property type="match status" value="1"/>
</dbReference>